<name>A0ABN1NLR7_9ACTN</name>
<evidence type="ECO:0000313" key="3">
    <source>
        <dbReference type="Proteomes" id="UP001501578"/>
    </source>
</evidence>
<sequence length="200" mass="21507">MRSDGELLRLESDVLGIPEDGEAVVAQTSDGHTFAVLGAGLDPGFTEADALRLRPGGDGDPSYLVVPPLRHEFPVEVLDHRHAERVRGLRPGNWTAEEWAELLDGGAGAPWTMVVEDGQVVSICHTPRRTAAGAEAGTWTAPGHRGRGHAAATTVAWARILAPDCPLLFYSTSADNRSSQRVAERLGLRPLGRLWRVPLT</sequence>
<organism evidence="2 3">
    <name type="scientific">Nonomuraea longicatena</name>
    <dbReference type="NCBI Taxonomy" id="83682"/>
    <lineage>
        <taxon>Bacteria</taxon>
        <taxon>Bacillati</taxon>
        <taxon>Actinomycetota</taxon>
        <taxon>Actinomycetes</taxon>
        <taxon>Streptosporangiales</taxon>
        <taxon>Streptosporangiaceae</taxon>
        <taxon>Nonomuraea</taxon>
    </lineage>
</organism>
<protein>
    <recommendedName>
        <fullName evidence="1">N-acetyltransferase domain-containing protein</fullName>
    </recommendedName>
</protein>
<comment type="caution">
    <text evidence="2">The sequence shown here is derived from an EMBL/GenBank/DDBJ whole genome shotgun (WGS) entry which is preliminary data.</text>
</comment>
<dbReference type="EMBL" id="BAAAHQ010000001">
    <property type="protein sequence ID" value="GAA0911327.1"/>
    <property type="molecule type" value="Genomic_DNA"/>
</dbReference>
<proteinExistence type="predicted"/>
<feature type="domain" description="N-acetyltransferase" evidence="1">
    <location>
        <begin position="64"/>
        <end position="200"/>
    </location>
</feature>
<dbReference type="Gene3D" id="3.40.630.30">
    <property type="match status" value="1"/>
</dbReference>
<dbReference type="InterPro" id="IPR000182">
    <property type="entry name" value="GNAT_dom"/>
</dbReference>
<evidence type="ECO:0000313" key="2">
    <source>
        <dbReference type="EMBL" id="GAA0911327.1"/>
    </source>
</evidence>
<keyword evidence="3" id="KW-1185">Reference proteome</keyword>
<reference evidence="2 3" key="1">
    <citation type="journal article" date="2019" name="Int. J. Syst. Evol. Microbiol.">
        <title>The Global Catalogue of Microorganisms (GCM) 10K type strain sequencing project: providing services to taxonomists for standard genome sequencing and annotation.</title>
        <authorList>
            <consortium name="The Broad Institute Genomics Platform"/>
            <consortium name="The Broad Institute Genome Sequencing Center for Infectious Disease"/>
            <person name="Wu L."/>
            <person name="Ma J."/>
        </authorList>
    </citation>
    <scope>NUCLEOTIDE SEQUENCE [LARGE SCALE GENOMIC DNA]</scope>
    <source>
        <strain evidence="2 3">JCM 11136</strain>
    </source>
</reference>
<dbReference type="SUPFAM" id="SSF55729">
    <property type="entry name" value="Acyl-CoA N-acyltransferases (Nat)"/>
    <property type="match status" value="1"/>
</dbReference>
<dbReference type="Proteomes" id="UP001501578">
    <property type="component" value="Unassembled WGS sequence"/>
</dbReference>
<dbReference type="Pfam" id="PF13302">
    <property type="entry name" value="Acetyltransf_3"/>
    <property type="match status" value="1"/>
</dbReference>
<dbReference type="RefSeq" id="WP_343947522.1">
    <property type="nucleotide sequence ID" value="NZ_BAAAHQ010000001.1"/>
</dbReference>
<accession>A0ABN1NLR7</accession>
<evidence type="ECO:0000259" key="1">
    <source>
        <dbReference type="PROSITE" id="PS51186"/>
    </source>
</evidence>
<dbReference type="InterPro" id="IPR016181">
    <property type="entry name" value="Acyl_CoA_acyltransferase"/>
</dbReference>
<gene>
    <name evidence="2" type="ORF">GCM10009560_00320</name>
</gene>
<dbReference type="PROSITE" id="PS51186">
    <property type="entry name" value="GNAT"/>
    <property type="match status" value="1"/>
</dbReference>